<keyword evidence="10 15" id="KW-0418">Kinase</keyword>
<proteinExistence type="inferred from homology"/>
<keyword evidence="12 15" id="KW-0460">Magnesium</keyword>
<dbReference type="GO" id="GO:0008986">
    <property type="term" value="F:pyruvate, water dikinase activity"/>
    <property type="evidence" value="ECO:0007669"/>
    <property type="project" value="UniProtKB-EC"/>
</dbReference>
<evidence type="ECO:0000259" key="18">
    <source>
        <dbReference type="Pfam" id="PF01326"/>
    </source>
</evidence>
<dbReference type="InterPro" id="IPR000121">
    <property type="entry name" value="PEP_util_C"/>
</dbReference>
<dbReference type="GO" id="GO:0006094">
    <property type="term" value="P:gluconeogenesis"/>
    <property type="evidence" value="ECO:0007669"/>
    <property type="project" value="UniProtKB-UniPathway"/>
</dbReference>
<protein>
    <recommendedName>
        <fullName evidence="6 15">Phosphoenolpyruvate synthase</fullName>
        <shortName evidence="15">PEP synthase</shortName>
        <ecNumber evidence="5 15">2.7.9.2</ecNumber>
    </recommendedName>
    <alternativeName>
        <fullName evidence="13 15">Pyruvate, water dikinase</fullName>
    </alternativeName>
</protein>
<evidence type="ECO:0000256" key="14">
    <source>
        <dbReference type="ARBA" id="ARBA00047700"/>
    </source>
</evidence>
<dbReference type="PANTHER" id="PTHR43030">
    <property type="entry name" value="PHOSPHOENOLPYRUVATE SYNTHASE"/>
    <property type="match status" value="1"/>
</dbReference>
<reference evidence="21" key="1">
    <citation type="submission" date="2017-01" db="EMBL/GenBank/DDBJ databases">
        <authorList>
            <person name="Varghese N."/>
            <person name="Submissions S."/>
        </authorList>
    </citation>
    <scope>NUCLEOTIDE SEQUENCE [LARGE SCALE GENOMIC DNA]</scope>
    <source>
        <strain evidence="21">ATCC 12950</strain>
    </source>
</reference>
<comment type="similarity">
    <text evidence="4 15">Belongs to the PEP-utilizing enzyme family.</text>
</comment>
<evidence type="ECO:0000256" key="11">
    <source>
        <dbReference type="ARBA" id="ARBA00022840"/>
    </source>
</evidence>
<dbReference type="Pfam" id="PF01326">
    <property type="entry name" value="PPDK_N"/>
    <property type="match status" value="1"/>
</dbReference>
<keyword evidence="20" id="KW-0670">Pyruvate</keyword>
<dbReference type="Proteomes" id="UP000186096">
    <property type="component" value="Unassembled WGS sequence"/>
</dbReference>
<dbReference type="Gene3D" id="3.30.1490.20">
    <property type="entry name" value="ATP-grasp fold, A domain"/>
    <property type="match status" value="1"/>
</dbReference>
<comment type="cofactor">
    <cofactor evidence="1 15">
        <name>Mg(2+)</name>
        <dbReference type="ChEBI" id="CHEBI:18420"/>
    </cofactor>
</comment>
<dbReference type="PROSITE" id="PS00370">
    <property type="entry name" value="PEP_ENZYMES_PHOS_SITE"/>
    <property type="match status" value="1"/>
</dbReference>
<evidence type="ECO:0000259" key="19">
    <source>
        <dbReference type="Pfam" id="PF02896"/>
    </source>
</evidence>
<evidence type="ECO:0000256" key="12">
    <source>
        <dbReference type="ARBA" id="ARBA00022842"/>
    </source>
</evidence>
<dbReference type="InterPro" id="IPR036637">
    <property type="entry name" value="Phosphohistidine_dom_sf"/>
</dbReference>
<dbReference type="SUPFAM" id="SSF52009">
    <property type="entry name" value="Phosphohistidine domain"/>
    <property type="match status" value="1"/>
</dbReference>
<dbReference type="Pfam" id="PF00391">
    <property type="entry name" value="PEP-utilizers"/>
    <property type="match status" value="1"/>
</dbReference>
<evidence type="ECO:0000256" key="6">
    <source>
        <dbReference type="ARBA" id="ARBA00021623"/>
    </source>
</evidence>
<dbReference type="GO" id="GO:0005524">
    <property type="term" value="F:ATP binding"/>
    <property type="evidence" value="ECO:0007669"/>
    <property type="project" value="UniProtKB-KW"/>
</dbReference>
<evidence type="ECO:0000256" key="15">
    <source>
        <dbReference type="PIRNR" id="PIRNR000854"/>
    </source>
</evidence>
<keyword evidence="7 15" id="KW-0808">Transferase</keyword>
<dbReference type="STRING" id="58117.SAMN05421833_13855"/>
<dbReference type="FunFam" id="3.30.1490.20:FF:000010">
    <property type="entry name" value="Phosphoenolpyruvate synthase"/>
    <property type="match status" value="1"/>
</dbReference>
<dbReference type="RefSeq" id="WP_076442083.1">
    <property type="nucleotide sequence ID" value="NZ_FTNI01000038.1"/>
</dbReference>
<keyword evidence="21" id="KW-1185">Reference proteome</keyword>
<dbReference type="OrthoDB" id="9765468at2"/>
<evidence type="ECO:0000256" key="2">
    <source>
        <dbReference type="ARBA" id="ARBA00002988"/>
    </source>
</evidence>
<evidence type="ECO:0000256" key="4">
    <source>
        <dbReference type="ARBA" id="ARBA00007837"/>
    </source>
</evidence>
<evidence type="ECO:0000256" key="16">
    <source>
        <dbReference type="SAM" id="MobiDB-lite"/>
    </source>
</evidence>
<dbReference type="Gene3D" id="3.20.20.60">
    <property type="entry name" value="Phosphoenolpyruvate-binding domains"/>
    <property type="match status" value="1"/>
</dbReference>
<dbReference type="AlphaFoldDB" id="A0A1N7H797"/>
<dbReference type="PROSITE" id="PS00742">
    <property type="entry name" value="PEP_ENZYMES_2"/>
    <property type="match status" value="1"/>
</dbReference>
<accession>A0A1N7H797</accession>
<dbReference type="PRINTS" id="PR01736">
    <property type="entry name" value="PHPHTRNFRASE"/>
</dbReference>
<dbReference type="InterPro" id="IPR006319">
    <property type="entry name" value="PEP_synth"/>
</dbReference>
<comment type="function">
    <text evidence="2 15">Catalyzes the phosphorylation of pyruvate to phosphoenolpyruvate.</text>
</comment>
<comment type="catalytic activity">
    <reaction evidence="14 15">
        <text>pyruvate + ATP + H2O = phosphoenolpyruvate + AMP + phosphate + 2 H(+)</text>
        <dbReference type="Rhea" id="RHEA:11364"/>
        <dbReference type="ChEBI" id="CHEBI:15361"/>
        <dbReference type="ChEBI" id="CHEBI:15377"/>
        <dbReference type="ChEBI" id="CHEBI:15378"/>
        <dbReference type="ChEBI" id="CHEBI:30616"/>
        <dbReference type="ChEBI" id="CHEBI:43474"/>
        <dbReference type="ChEBI" id="CHEBI:58702"/>
        <dbReference type="ChEBI" id="CHEBI:456215"/>
        <dbReference type="EC" id="2.7.9.2"/>
    </reaction>
</comment>
<evidence type="ECO:0000256" key="13">
    <source>
        <dbReference type="ARBA" id="ARBA00033470"/>
    </source>
</evidence>
<evidence type="ECO:0000313" key="20">
    <source>
        <dbReference type="EMBL" id="SIS20726.1"/>
    </source>
</evidence>
<evidence type="ECO:0000256" key="3">
    <source>
        <dbReference type="ARBA" id="ARBA00004742"/>
    </source>
</evidence>
<evidence type="ECO:0000256" key="8">
    <source>
        <dbReference type="ARBA" id="ARBA00022723"/>
    </source>
</evidence>
<dbReference type="InterPro" id="IPR013815">
    <property type="entry name" value="ATP_grasp_subdomain_1"/>
</dbReference>
<dbReference type="InterPro" id="IPR040442">
    <property type="entry name" value="Pyrv_kinase-like_dom_sf"/>
</dbReference>
<evidence type="ECO:0000313" key="21">
    <source>
        <dbReference type="Proteomes" id="UP000186096"/>
    </source>
</evidence>
<dbReference type="Gene3D" id="3.50.30.10">
    <property type="entry name" value="Phosphohistidine domain"/>
    <property type="match status" value="1"/>
</dbReference>
<dbReference type="PANTHER" id="PTHR43030:SF1">
    <property type="entry name" value="PHOSPHOENOLPYRUVATE SYNTHASE"/>
    <property type="match status" value="1"/>
</dbReference>
<feature type="domain" description="PEP-utilising enzyme mobile" evidence="17">
    <location>
        <begin position="386"/>
        <end position="455"/>
    </location>
</feature>
<keyword evidence="8 15" id="KW-0479">Metal-binding</keyword>
<evidence type="ECO:0000259" key="17">
    <source>
        <dbReference type="Pfam" id="PF00391"/>
    </source>
</evidence>
<evidence type="ECO:0000256" key="7">
    <source>
        <dbReference type="ARBA" id="ARBA00022679"/>
    </source>
</evidence>
<organism evidence="20 21">
    <name type="scientific">Microbispora rosea</name>
    <dbReference type="NCBI Taxonomy" id="58117"/>
    <lineage>
        <taxon>Bacteria</taxon>
        <taxon>Bacillati</taxon>
        <taxon>Actinomycetota</taxon>
        <taxon>Actinomycetes</taxon>
        <taxon>Streptosporangiales</taxon>
        <taxon>Streptosporangiaceae</taxon>
        <taxon>Microbispora</taxon>
    </lineage>
</organism>
<dbReference type="InterPro" id="IPR015813">
    <property type="entry name" value="Pyrv/PenolPyrv_kinase-like_dom"/>
</dbReference>
<keyword evidence="9 15" id="KW-0547">Nucleotide-binding</keyword>
<comment type="pathway">
    <text evidence="3 15">Carbohydrate biosynthesis; gluconeogenesis.</text>
</comment>
<dbReference type="InterPro" id="IPR008279">
    <property type="entry name" value="PEP-util_enz_mobile_dom"/>
</dbReference>
<evidence type="ECO:0000256" key="10">
    <source>
        <dbReference type="ARBA" id="ARBA00022777"/>
    </source>
</evidence>
<dbReference type="GO" id="GO:0046872">
    <property type="term" value="F:metal ion binding"/>
    <property type="evidence" value="ECO:0007669"/>
    <property type="project" value="UniProtKB-KW"/>
</dbReference>
<dbReference type="InterPro" id="IPR018274">
    <property type="entry name" value="PEP_util_AS"/>
</dbReference>
<name>A0A1N7H797_9ACTN</name>
<dbReference type="PIRSF" id="PIRSF000854">
    <property type="entry name" value="PEP_synthase"/>
    <property type="match status" value="1"/>
</dbReference>
<dbReference type="Pfam" id="PF02896">
    <property type="entry name" value="PEP-utilizers_C"/>
    <property type="match status" value="1"/>
</dbReference>
<feature type="domain" description="Pyruvate phosphate dikinase AMP/ATP-binding" evidence="18">
    <location>
        <begin position="17"/>
        <end position="338"/>
    </location>
</feature>
<dbReference type="SUPFAM" id="SSF51621">
    <property type="entry name" value="Phosphoenolpyruvate/pyruvate domain"/>
    <property type="match status" value="1"/>
</dbReference>
<evidence type="ECO:0000256" key="9">
    <source>
        <dbReference type="ARBA" id="ARBA00022741"/>
    </source>
</evidence>
<evidence type="ECO:0000256" key="1">
    <source>
        <dbReference type="ARBA" id="ARBA00001946"/>
    </source>
</evidence>
<dbReference type="UniPathway" id="UPA00138"/>
<feature type="region of interest" description="Disordered" evidence="16">
    <location>
        <begin position="786"/>
        <end position="810"/>
    </location>
</feature>
<evidence type="ECO:0000256" key="5">
    <source>
        <dbReference type="ARBA" id="ARBA00011996"/>
    </source>
</evidence>
<dbReference type="InterPro" id="IPR023151">
    <property type="entry name" value="PEP_util_CS"/>
</dbReference>
<dbReference type="EC" id="2.7.9.2" evidence="5 15"/>
<dbReference type="EMBL" id="FTNI01000038">
    <property type="protein sequence ID" value="SIS20726.1"/>
    <property type="molecule type" value="Genomic_DNA"/>
</dbReference>
<dbReference type="InterPro" id="IPR002192">
    <property type="entry name" value="PPDK_AMP/ATP-bd"/>
</dbReference>
<dbReference type="NCBIfam" id="NF005057">
    <property type="entry name" value="PRK06464.1"/>
    <property type="match status" value="1"/>
</dbReference>
<feature type="domain" description="PEP-utilising enzyme C-terminal" evidence="19">
    <location>
        <begin position="478"/>
        <end position="789"/>
    </location>
</feature>
<keyword evidence="11 15" id="KW-0067">ATP-binding</keyword>
<dbReference type="Gene3D" id="3.30.470.20">
    <property type="entry name" value="ATP-grasp fold, B domain"/>
    <property type="match status" value="1"/>
</dbReference>
<dbReference type="SUPFAM" id="SSF56059">
    <property type="entry name" value="Glutathione synthetase ATP-binding domain-like"/>
    <property type="match status" value="1"/>
</dbReference>
<gene>
    <name evidence="20" type="ORF">SAMN05421833_13855</name>
</gene>
<sequence>MSRLVRWFAELGRTDVGLVGGKNAGLGELTRNLGQSGVRVPEGFALTAEAYRRFIQVNGLDEVIAEQIGRLHRGADLPVVGRAIRDALLAAELPAAVVEAAEEAYGELADRLATIDPDVAVRSSATAEDLPEASFAGQLESYLNVSGAAALLGACLRCYASLFTDRAISYREDSGFGHLDVALSVGVQRMVRSDLGAAGVMFSIDTETGFPRSVLIDASWGLGETVVGGRVDPDEYVVFKPLLGDPGLCPIVSKTRGRKERKVVYDAAGGTRQLDTSEEEAVRYALDEEEILLLARWAAAVEDHYGTPMDMEWAKDGRTGEIFLVQARPETVHRRREASLLRTYRIRAAGEPMVEPLVKGLAIGDAIAAGPVCNLTSAAQIDDFVTGSVLVTKITDPDWEPIMKRAAAIVTDHGGRTSHAAIVSRELGVPAIIGTGDATALLGAGMTVTVSCAEGDEGHVYEGLRDYEEEEISLENIPATATKVMLNLANPAAAFRWWRLPADGVGLARMEFIVNNHVKIHPMALVHPGRVEEDALRRITELTRGYDDLTEYFVERLAHGIARIAASRWPDPVIVRMSDFKTNEYARLVGGRRFEPHEENPMLGWRGASRYYTEGYREGFALECRAIRRVRERIGLTNVIVMIPFCRTVEEADRVLGVMAEEKLGRGRGGLEVYAMAEIPANIILAEEFADRFDGFSIGSNDLTQLTLGVDRDSAELAHLFDERNPALTRSIEHLISAAHAKRRKVGLCGQRPSDDPDFARFLVEAGIDSISVAPDSFFSVKENVAAAERAQERREPAPAVRGTQSWPPA</sequence>
<dbReference type="NCBIfam" id="TIGR01418">
    <property type="entry name" value="PEP_synth"/>
    <property type="match status" value="1"/>
</dbReference>